<name>A0A9X4PBL8_9PAST</name>
<evidence type="ECO:0000259" key="1">
    <source>
        <dbReference type="Pfam" id="PF01298"/>
    </source>
</evidence>
<dbReference type="SUPFAM" id="SSF56925">
    <property type="entry name" value="OMPA-like"/>
    <property type="match status" value="2"/>
</dbReference>
<reference evidence="2" key="1">
    <citation type="submission" date="2016-03" db="EMBL/GenBank/DDBJ databases">
        <title>Co-evolution between Pasteurellaceae and their hosts.</title>
        <authorList>
            <person name="Hansen M.J."/>
            <person name="Bojesen A.M."/>
            <person name="Planet P."/>
        </authorList>
    </citation>
    <scope>NUCLEOTIDE SEQUENCE</scope>
    <source>
        <strain evidence="2">146/S8/89</strain>
    </source>
</reference>
<accession>A0A9X4PBL8</accession>
<evidence type="ECO:0000313" key="3">
    <source>
        <dbReference type="Proteomes" id="UP001155500"/>
    </source>
</evidence>
<feature type="domain" description="Transferrin-binding protein B C-lobe/N-lobe beta-barrel" evidence="1">
    <location>
        <begin position="423"/>
        <end position="552"/>
    </location>
</feature>
<sequence length="555" mass="61161">MLMVGCAFGGGSTEPEVVPEATYTTTEEVENKTVYKTPVITVQEDNPEVGYSINAPIPRNLLIEYSDLFGKIHTLNPATEYEEKSENKASLKIRFATVQEVNGTKQYVIEEREIPLSFEGDKWNYLSSSAKFEGGRAVYYYDESDFNVIIKLFSNDNTLLGLVRIKDNQFQNASLIQQDPYYITSIFYKGFDKTPVDNIPDNGTFTYEGHWLFAHQLNGSDDLNPYGGTGEGLTEEDKVTFIVDFSQKTLSGKLKSNSGVKIDYDVTANIKGNSFYGTAKGSYSDKENNLGQFLNGKSDSDAVVFGSFYGNQAEELAGRALAEDNSWAGVFNAKRDNRDISELYSAGILSFEQEKLQEMKKVDFNGDIHQLVVDGTVIDLNTQEGSCCNEMQFAQYGLYSQQINDETSGGYFVQGKPTPNYQIPTTGTAEYAGYWYGSGTGVGNVTANKFDARFVADWENKKLAGNLYTKDQLVSSENPAVKFDANIQNNHFSGTASINWQIDSSKEGLGNDQAITGQAAVQGMFYGPSANELGGHFLSEDNNVGGVFGGKQVEN</sequence>
<feature type="domain" description="Transferrin-binding protein B C-lobe/N-lobe beta-barrel" evidence="1">
    <location>
        <begin position="199"/>
        <end position="335"/>
    </location>
</feature>
<gene>
    <name evidence="2" type="ORF">A6A20_01655</name>
</gene>
<dbReference type="Gene3D" id="2.40.160.90">
    <property type="match status" value="2"/>
</dbReference>
<evidence type="ECO:0000313" key="2">
    <source>
        <dbReference type="EMBL" id="MDG6894366.1"/>
    </source>
</evidence>
<dbReference type="InterPro" id="IPR011250">
    <property type="entry name" value="OMP/PagP_B-barrel"/>
</dbReference>
<dbReference type="Pfam" id="PF01298">
    <property type="entry name" value="TbpB_B_D"/>
    <property type="match status" value="2"/>
</dbReference>
<organism evidence="2 3">
    <name type="scientific">Volucribacter amazonae</name>
    <dbReference type="NCBI Taxonomy" id="256731"/>
    <lineage>
        <taxon>Bacteria</taxon>
        <taxon>Pseudomonadati</taxon>
        <taxon>Pseudomonadota</taxon>
        <taxon>Gammaproteobacteria</taxon>
        <taxon>Pasteurellales</taxon>
        <taxon>Pasteurellaceae</taxon>
        <taxon>Volucribacter</taxon>
    </lineage>
</organism>
<dbReference type="InterPro" id="IPR001677">
    <property type="entry name" value="TbpB_B_D"/>
</dbReference>
<comment type="caution">
    <text evidence="2">The sequence shown here is derived from an EMBL/GenBank/DDBJ whole genome shotgun (WGS) entry which is preliminary data.</text>
</comment>
<keyword evidence="3" id="KW-1185">Reference proteome</keyword>
<proteinExistence type="predicted"/>
<protein>
    <recommendedName>
        <fullName evidence="1">Transferrin-binding protein B C-lobe/N-lobe beta-barrel domain-containing protein</fullName>
    </recommendedName>
</protein>
<dbReference type="Proteomes" id="UP001155500">
    <property type="component" value="Unassembled WGS sequence"/>
</dbReference>
<dbReference type="AlphaFoldDB" id="A0A9X4PBL8"/>
<dbReference type="EMBL" id="LWID01000001">
    <property type="protein sequence ID" value="MDG6894366.1"/>
    <property type="molecule type" value="Genomic_DNA"/>
</dbReference>